<reference evidence="1 2" key="1">
    <citation type="journal article" date="2018" name="Sci. Rep.">
        <title>Comparative genomics provides insights into the lifestyle and reveals functional heterogeneity of dark septate endophytic fungi.</title>
        <authorList>
            <person name="Knapp D.G."/>
            <person name="Nemeth J.B."/>
            <person name="Barry K."/>
            <person name="Hainaut M."/>
            <person name="Henrissat B."/>
            <person name="Johnson J."/>
            <person name="Kuo A."/>
            <person name="Lim J.H.P."/>
            <person name="Lipzen A."/>
            <person name="Nolan M."/>
            <person name="Ohm R.A."/>
            <person name="Tamas L."/>
            <person name="Grigoriev I.V."/>
            <person name="Spatafora J.W."/>
            <person name="Nagy L.G."/>
            <person name="Kovacs G.M."/>
        </authorList>
    </citation>
    <scope>NUCLEOTIDE SEQUENCE [LARGE SCALE GENOMIC DNA]</scope>
    <source>
        <strain evidence="1 2">DSE2036</strain>
    </source>
</reference>
<accession>A0A2V1E583</accession>
<protein>
    <submittedName>
        <fullName evidence="1">Uncharacterized protein</fullName>
    </submittedName>
</protein>
<gene>
    <name evidence="1" type="ORF">DM02DRAFT_179077</name>
</gene>
<dbReference type="EMBL" id="KZ805321">
    <property type="protein sequence ID" value="PVI04495.1"/>
    <property type="molecule type" value="Genomic_DNA"/>
</dbReference>
<dbReference type="AlphaFoldDB" id="A0A2V1E583"/>
<keyword evidence="2" id="KW-1185">Reference proteome</keyword>
<sequence length="132" mass="14124">MLTKPIQVVRAILSSSAWSPLSTHSLSSPSALTLQPSRRLLLNTPNLIPDCPSSLAASANRPFHCAQRLHPLCLDGSPNPLHPSFLSFPPTTPAPCLHLPTDRFNPLVSDPTGSHLRCPSSSDPDRPGAFCC</sequence>
<dbReference type="Proteomes" id="UP000244855">
    <property type="component" value="Unassembled WGS sequence"/>
</dbReference>
<proteinExistence type="predicted"/>
<evidence type="ECO:0000313" key="1">
    <source>
        <dbReference type="EMBL" id="PVI04495.1"/>
    </source>
</evidence>
<organism evidence="1 2">
    <name type="scientific">Periconia macrospinosa</name>
    <dbReference type="NCBI Taxonomy" id="97972"/>
    <lineage>
        <taxon>Eukaryota</taxon>
        <taxon>Fungi</taxon>
        <taxon>Dikarya</taxon>
        <taxon>Ascomycota</taxon>
        <taxon>Pezizomycotina</taxon>
        <taxon>Dothideomycetes</taxon>
        <taxon>Pleosporomycetidae</taxon>
        <taxon>Pleosporales</taxon>
        <taxon>Massarineae</taxon>
        <taxon>Periconiaceae</taxon>
        <taxon>Periconia</taxon>
    </lineage>
</organism>
<name>A0A2V1E583_9PLEO</name>
<evidence type="ECO:0000313" key="2">
    <source>
        <dbReference type="Proteomes" id="UP000244855"/>
    </source>
</evidence>